<proteinExistence type="predicted"/>
<evidence type="ECO:0000313" key="2">
    <source>
        <dbReference type="Proteomes" id="UP000248066"/>
    </source>
</evidence>
<dbReference type="EMBL" id="PDOF01000002">
    <property type="protein sequence ID" value="PYZ96321.1"/>
    <property type="molecule type" value="Genomic_DNA"/>
</dbReference>
<comment type="caution">
    <text evidence="1">The sequence shown here is derived from an EMBL/GenBank/DDBJ whole genome shotgun (WGS) entry which is preliminary data.</text>
</comment>
<protein>
    <submittedName>
        <fullName evidence="1">Uncharacterized protein</fullName>
    </submittedName>
</protein>
<dbReference type="RefSeq" id="WP_110519887.1">
    <property type="nucleotide sequence ID" value="NZ_PDOF01000002.1"/>
</dbReference>
<organism evidence="1 2">
    <name type="scientific">Alteribacter lacisalsi</name>
    <dbReference type="NCBI Taxonomy" id="2045244"/>
    <lineage>
        <taxon>Bacteria</taxon>
        <taxon>Bacillati</taxon>
        <taxon>Bacillota</taxon>
        <taxon>Bacilli</taxon>
        <taxon>Bacillales</taxon>
        <taxon>Bacillaceae</taxon>
        <taxon>Alteribacter</taxon>
    </lineage>
</organism>
<name>A0A2W0H5M9_9BACI</name>
<dbReference type="OrthoDB" id="2382197at2"/>
<evidence type="ECO:0000313" key="1">
    <source>
        <dbReference type="EMBL" id="PYZ96321.1"/>
    </source>
</evidence>
<dbReference type="Proteomes" id="UP000248066">
    <property type="component" value="Unassembled WGS sequence"/>
</dbReference>
<dbReference type="AlphaFoldDB" id="A0A2W0H5M9"/>
<gene>
    <name evidence="1" type="ORF">CR205_11360</name>
</gene>
<reference evidence="1 2" key="1">
    <citation type="submission" date="2017-10" db="EMBL/GenBank/DDBJ databases">
        <title>Bacillus sp. nov., a halophilic bacterium isolated from a Yangshapao Lake.</title>
        <authorList>
            <person name="Wang H."/>
        </authorList>
    </citation>
    <scope>NUCLEOTIDE SEQUENCE [LARGE SCALE GENOMIC DNA]</scope>
    <source>
        <strain evidence="1 2">YSP-3</strain>
    </source>
</reference>
<keyword evidence="2" id="KW-1185">Reference proteome</keyword>
<sequence length="143" mass="16192">MACNLNLNFFEGLDIVNVSKKKPHPLVLEFCSGGLSIECPWRLIESGNIVIGQTDFLASSKKEYFNSLLVDSLRKRTVKRIDWLDDCYMLRLYLTDNGILDIFHDSTEQEGWELYHNDGFSLISLPGGEPELSEKKGSTSDEA</sequence>
<accession>A0A2W0H5M9</accession>